<dbReference type="Proteomes" id="UP000006437">
    <property type="component" value="Unassembled WGS sequence"/>
</dbReference>
<dbReference type="Gene3D" id="3.40.50.850">
    <property type="entry name" value="Isochorismatase-like"/>
    <property type="match status" value="1"/>
</dbReference>
<dbReference type="BioCyc" id="EBAC796937-HMP:GMGH-1448-MONOMER"/>
<dbReference type="InterPro" id="IPR036380">
    <property type="entry name" value="Isochorismatase-like_sf"/>
</dbReference>
<proteinExistence type="predicted"/>
<dbReference type="PANTHER" id="PTHR14119">
    <property type="entry name" value="HYDROLASE"/>
    <property type="match status" value="1"/>
</dbReference>
<evidence type="ECO:0000259" key="1">
    <source>
        <dbReference type="Pfam" id="PF00857"/>
    </source>
</evidence>
<name>G9WZ42_9FIRM</name>
<dbReference type="InterPro" id="IPR050993">
    <property type="entry name" value="Isochorismatase_domain"/>
</dbReference>
<dbReference type="PANTHER" id="PTHR14119:SF3">
    <property type="entry name" value="ISOCHORISMATASE DOMAIN-CONTAINING PROTEIN 2"/>
    <property type="match status" value="1"/>
</dbReference>
<protein>
    <recommendedName>
        <fullName evidence="1">Isochorismatase-like domain-containing protein</fullName>
    </recommendedName>
</protein>
<dbReference type="EMBL" id="AFZE01000005">
    <property type="protein sequence ID" value="EHL16187.1"/>
    <property type="molecule type" value="Genomic_DNA"/>
</dbReference>
<accession>G9WZ42</accession>
<evidence type="ECO:0000313" key="2">
    <source>
        <dbReference type="EMBL" id="EHL16187.1"/>
    </source>
</evidence>
<dbReference type="HOGENOM" id="CLU_066901_0_1_9"/>
<comment type="caution">
    <text evidence="2">The sequence shown here is derived from an EMBL/GenBank/DDBJ whole genome shotgun (WGS) entry which is preliminary data.</text>
</comment>
<dbReference type="AlphaFoldDB" id="G9WZ42"/>
<evidence type="ECO:0000313" key="3">
    <source>
        <dbReference type="Proteomes" id="UP000006437"/>
    </source>
</evidence>
<dbReference type="RefSeq" id="WP_009525673.1">
    <property type="nucleotide sequence ID" value="NZ_JH414554.1"/>
</dbReference>
<dbReference type="PATRIC" id="fig|796937.3.peg.638"/>
<dbReference type="InterPro" id="IPR000868">
    <property type="entry name" value="Isochorismatase-like_dom"/>
</dbReference>
<feature type="domain" description="Isochorismatase-like" evidence="1">
    <location>
        <begin position="18"/>
        <end position="165"/>
    </location>
</feature>
<dbReference type="SUPFAM" id="SSF52499">
    <property type="entry name" value="Isochorismatase-like hydrolases"/>
    <property type="match status" value="1"/>
</dbReference>
<gene>
    <name evidence="2" type="ORF">HMPREF9629_01443</name>
</gene>
<reference evidence="2 3" key="1">
    <citation type="submission" date="2011-08" db="EMBL/GenBank/DDBJ databases">
        <title>The Genome Sequence of Eubacteriaceae bacterium ACC19a.</title>
        <authorList>
            <consortium name="The Broad Institute Genome Sequencing Platform"/>
            <person name="Earl A."/>
            <person name="Ward D."/>
            <person name="Feldgarden M."/>
            <person name="Gevers D."/>
            <person name="Sizova M."/>
            <person name="Hazen A."/>
            <person name="Epstein S."/>
            <person name="Young S.K."/>
            <person name="Zeng Q."/>
            <person name="Gargeya S."/>
            <person name="Fitzgerald M."/>
            <person name="Haas B."/>
            <person name="Abouelleil A."/>
            <person name="Alvarado L."/>
            <person name="Arachchi H.M."/>
            <person name="Berlin A."/>
            <person name="Brown A."/>
            <person name="Chapman S.B."/>
            <person name="Chen Z."/>
            <person name="Dunbar C."/>
            <person name="Freedman E."/>
            <person name="Gearin G."/>
            <person name="Gellesch M."/>
            <person name="Goldberg J."/>
            <person name="Griggs A."/>
            <person name="Gujja S."/>
            <person name="Heiman D."/>
            <person name="Howarth C."/>
            <person name="Larson L."/>
            <person name="Lui A."/>
            <person name="MacDonald P.J.P."/>
            <person name="Montmayeur A."/>
            <person name="Murphy C."/>
            <person name="Neiman D."/>
            <person name="Pearson M."/>
            <person name="Priest M."/>
            <person name="Roberts A."/>
            <person name="Saif S."/>
            <person name="Shea T."/>
            <person name="Shenoy N."/>
            <person name="Sisk P."/>
            <person name="Stolte C."/>
            <person name="Sykes S."/>
            <person name="Wortman J."/>
            <person name="Nusbaum C."/>
            <person name="Birren B."/>
        </authorList>
    </citation>
    <scope>NUCLEOTIDE SEQUENCE [LARGE SCALE GENOMIC DNA]</scope>
    <source>
        <strain evidence="2 3">ACC19a</strain>
    </source>
</reference>
<sequence>MYDKDITEKYRLTRDNCLVLVIDLQGKLLKAMFNEEDLKLNGKRLVEFADIFSIPVIFTEQNPKALGPTSEDVLSASKNHDLISKVQFSAFLPELKELLKKYKRTHIIMLGVETHVCVYQTARDLISNGYEVTLISDCVGSRTEKNYLNGIDMMQKMGAVISNTETVLFDVLHTSADPDFKKVQALIK</sequence>
<dbReference type="Pfam" id="PF00857">
    <property type="entry name" value="Isochorismatase"/>
    <property type="match status" value="1"/>
</dbReference>
<organism evidence="2 3">
    <name type="scientific">Peptoanaerobacter stomatis</name>
    <dbReference type="NCBI Taxonomy" id="796937"/>
    <lineage>
        <taxon>Bacteria</taxon>
        <taxon>Bacillati</taxon>
        <taxon>Bacillota</taxon>
        <taxon>Clostridia</taxon>
        <taxon>Peptostreptococcales</taxon>
        <taxon>Filifactoraceae</taxon>
        <taxon>Peptoanaerobacter</taxon>
    </lineage>
</organism>